<comment type="caution">
    <text evidence="2">The sequence shown here is derived from an EMBL/GenBank/DDBJ whole genome shotgun (WGS) entry which is preliminary data.</text>
</comment>
<reference evidence="2" key="2">
    <citation type="submission" date="2021-04" db="EMBL/GenBank/DDBJ databases">
        <authorList>
            <person name="Gilroy R."/>
        </authorList>
    </citation>
    <scope>NUCLEOTIDE SEQUENCE</scope>
    <source>
        <strain evidence="2">B5-657</strain>
    </source>
</reference>
<feature type="compositionally biased region" description="Low complexity" evidence="1">
    <location>
        <begin position="308"/>
        <end position="324"/>
    </location>
</feature>
<dbReference type="Proteomes" id="UP000824229">
    <property type="component" value="Unassembled WGS sequence"/>
</dbReference>
<sequence>MATRNLLVRAGFDASGMARGTRQANNALRQFGQNANRQMSSLSNTMSSTMGKIGKLLAGAFAVAKIVQFGKECVELGSDLSEVQNVVDVTFGSMAEDVNEFAKTAITQLGLSETSAKQYTSTMGAMLKSMGLTTKEALTMSKTITSLSADMASFYNLDPDVAFEKIRSGISGETEPLKQLGINMSVANLQAYAMAQGISKAYSKMTQQEQALLRYNYLLSVTADAQGDFARTSDSWANQTRILAEQFNALKAEIGQGLIAAFTPVVKALNFLVAKLRVAAGYFRAFMELIFGKQSVSGGSGMADVSESTDTITDSADSASDAVSGIGDSAKEAGKKAKGALASFDELNQLSSTSDSSSGSGSSDISGLSNMGGAVEVDLGETVEETNKLTTMFDGVIAQLTNMKNLFSEGFKIGFETANLDALNSAIANIKTGFMNVFGDGTILESFTNMINNMSYSVGASLGSFASVGITIATNIIGGVGTYLNENAQYIKERLINIFNVGSEISILFADFSVAIADIFSANGSESGQQITSNIIAMFSNGFLGVTELAAKLGRDIIKCITQPIIDNKESLKQALEGTLEVISEATGTVKDLITNTMQKAVEVYDEYLSPAFENIKDGFSDIVEALLDAYNTYIQPTLMRMAKSWNSFYTDSLKPVVDKALESFGKLIEGGSKIYKEFVAPLVSWAVDLLAPQMATAFENISEAFKTAGEIILGIVDSLLTVFDGLIDFVVGVFTGDWKRAWEGVKTTFKGIVDTFKATAIEPFNKILSWVKESFIRSWQTHCDTFGRAWSNVWESMKTGAKNAINWIIDKINGFISGINSKLKFQLPEIMGGAEIGFSIPKIPKLARGGIVTSPTIAQIGEAGPEMVVPLENTSFVDKLASAVGNAVSLSMANNMRINNMGDSLGGSGTVIELDGREVGRAITREIHRESRRLGLKWT</sequence>
<dbReference type="InterPro" id="IPR016024">
    <property type="entry name" value="ARM-type_fold"/>
</dbReference>
<dbReference type="AlphaFoldDB" id="A0A9E2NKI9"/>
<evidence type="ECO:0000313" key="2">
    <source>
        <dbReference type="EMBL" id="MBU3804002.1"/>
    </source>
</evidence>
<feature type="region of interest" description="Disordered" evidence="1">
    <location>
        <begin position="296"/>
        <end position="324"/>
    </location>
</feature>
<protein>
    <submittedName>
        <fullName evidence="2">Uncharacterized protein</fullName>
    </submittedName>
</protein>
<reference evidence="2" key="1">
    <citation type="journal article" date="2021" name="PeerJ">
        <title>Extensive microbial diversity within the chicken gut microbiome revealed by metagenomics and culture.</title>
        <authorList>
            <person name="Gilroy R."/>
            <person name="Ravi A."/>
            <person name="Getino M."/>
            <person name="Pursley I."/>
            <person name="Horton D.L."/>
            <person name="Alikhan N.F."/>
            <person name="Baker D."/>
            <person name="Gharbi K."/>
            <person name="Hall N."/>
            <person name="Watson M."/>
            <person name="Adriaenssens E.M."/>
            <person name="Foster-Nyarko E."/>
            <person name="Jarju S."/>
            <person name="Secka A."/>
            <person name="Antonio M."/>
            <person name="Oren A."/>
            <person name="Chaudhuri R.R."/>
            <person name="La Ragione R."/>
            <person name="Hildebrand F."/>
            <person name="Pallen M.J."/>
        </authorList>
    </citation>
    <scope>NUCLEOTIDE SEQUENCE</scope>
    <source>
        <strain evidence="2">B5-657</strain>
    </source>
</reference>
<organism evidence="2 3">
    <name type="scientific">Candidatus Cellulosilyticum pullistercoris</name>
    <dbReference type="NCBI Taxonomy" id="2838521"/>
    <lineage>
        <taxon>Bacteria</taxon>
        <taxon>Bacillati</taxon>
        <taxon>Bacillota</taxon>
        <taxon>Clostridia</taxon>
        <taxon>Lachnospirales</taxon>
        <taxon>Cellulosilyticaceae</taxon>
        <taxon>Cellulosilyticum</taxon>
    </lineage>
</organism>
<name>A0A9E2NKI9_9FIRM</name>
<gene>
    <name evidence="2" type="ORF">H9872_04505</name>
</gene>
<proteinExistence type="predicted"/>
<accession>A0A9E2NKI9</accession>
<evidence type="ECO:0000256" key="1">
    <source>
        <dbReference type="SAM" id="MobiDB-lite"/>
    </source>
</evidence>
<dbReference type="SUPFAM" id="SSF48371">
    <property type="entry name" value="ARM repeat"/>
    <property type="match status" value="1"/>
</dbReference>
<dbReference type="EMBL" id="JAHLFQ010000098">
    <property type="protein sequence ID" value="MBU3804002.1"/>
    <property type="molecule type" value="Genomic_DNA"/>
</dbReference>
<evidence type="ECO:0000313" key="3">
    <source>
        <dbReference type="Proteomes" id="UP000824229"/>
    </source>
</evidence>